<keyword evidence="2" id="KW-0812">Transmembrane</keyword>
<keyword evidence="3" id="KW-0732">Signal</keyword>
<feature type="signal peptide" evidence="3">
    <location>
        <begin position="1"/>
        <end position="22"/>
    </location>
</feature>
<evidence type="ECO:0008006" key="6">
    <source>
        <dbReference type="Google" id="ProtNLM"/>
    </source>
</evidence>
<dbReference type="EMBL" id="MU004295">
    <property type="protein sequence ID" value="KAF2661208.1"/>
    <property type="molecule type" value="Genomic_DNA"/>
</dbReference>
<reference evidence="4" key="1">
    <citation type="journal article" date="2020" name="Stud. Mycol.">
        <title>101 Dothideomycetes genomes: a test case for predicting lifestyles and emergence of pathogens.</title>
        <authorList>
            <person name="Haridas S."/>
            <person name="Albert R."/>
            <person name="Binder M."/>
            <person name="Bloem J."/>
            <person name="Labutti K."/>
            <person name="Salamov A."/>
            <person name="Andreopoulos B."/>
            <person name="Baker S."/>
            <person name="Barry K."/>
            <person name="Bills G."/>
            <person name="Bluhm B."/>
            <person name="Cannon C."/>
            <person name="Castanera R."/>
            <person name="Culley D."/>
            <person name="Daum C."/>
            <person name="Ezra D."/>
            <person name="Gonzalez J."/>
            <person name="Henrissat B."/>
            <person name="Kuo A."/>
            <person name="Liang C."/>
            <person name="Lipzen A."/>
            <person name="Lutzoni F."/>
            <person name="Magnuson J."/>
            <person name="Mondo S."/>
            <person name="Nolan M."/>
            <person name="Ohm R."/>
            <person name="Pangilinan J."/>
            <person name="Park H.-J."/>
            <person name="Ramirez L."/>
            <person name="Alfaro M."/>
            <person name="Sun H."/>
            <person name="Tritt A."/>
            <person name="Yoshinaga Y."/>
            <person name="Zwiers L.-H."/>
            <person name="Turgeon B."/>
            <person name="Goodwin S."/>
            <person name="Spatafora J."/>
            <person name="Crous P."/>
            <person name="Grigoriev I."/>
        </authorList>
    </citation>
    <scope>NUCLEOTIDE SEQUENCE</scope>
    <source>
        <strain evidence="4">CBS 122681</strain>
    </source>
</reference>
<evidence type="ECO:0000313" key="4">
    <source>
        <dbReference type="EMBL" id="KAF2661208.1"/>
    </source>
</evidence>
<feature type="region of interest" description="Disordered" evidence="1">
    <location>
        <begin position="236"/>
        <end position="262"/>
    </location>
</feature>
<dbReference type="OrthoDB" id="5215637at2759"/>
<gene>
    <name evidence="4" type="ORF">K491DRAFT_674180</name>
</gene>
<keyword evidence="5" id="KW-1185">Reference proteome</keyword>
<feature type="region of interest" description="Disordered" evidence="1">
    <location>
        <begin position="177"/>
        <end position="200"/>
    </location>
</feature>
<accession>A0A6A6TQL1</accession>
<dbReference type="AlphaFoldDB" id="A0A6A6TQL1"/>
<dbReference type="Proteomes" id="UP000799324">
    <property type="component" value="Unassembled WGS sequence"/>
</dbReference>
<evidence type="ECO:0000313" key="5">
    <source>
        <dbReference type="Proteomes" id="UP000799324"/>
    </source>
</evidence>
<name>A0A6A6TQL1_9PLEO</name>
<feature type="chain" id="PRO_5025391962" description="Mid2 domain-containing protein" evidence="3">
    <location>
        <begin position="23"/>
        <end position="282"/>
    </location>
</feature>
<keyword evidence="2" id="KW-0472">Membrane</keyword>
<keyword evidence="2" id="KW-1133">Transmembrane helix</keyword>
<protein>
    <recommendedName>
        <fullName evidence="6">Mid2 domain-containing protein</fullName>
    </recommendedName>
</protein>
<sequence length="282" mass="30379">MTMRAFLCSLLLAFFRFHSVITNCVYPDGHTIDASGSFPCHFDGTSTCCYRGWACMSNNMCKPTEFVGDYATTAIDNIFVRGSCTQATWENQGCASFCKSSSMGDVMSGPQAISDCPYDTPGRYYCENNITQALGRLKACKNASIYFEDKGPISTITIIGIPSSLYSFSTSPSTSISYSTSSTAPSTQPSPLPPVPPTTSPSLALPLGLGLGLPLSFLTLGILTYLCLRHRRQKNQVAGPTSESVMTPANTDSDQKAQRTPHWSMAATTISELPESNDVSRV</sequence>
<feature type="compositionally biased region" description="Polar residues" evidence="1">
    <location>
        <begin position="236"/>
        <end position="252"/>
    </location>
</feature>
<feature type="compositionally biased region" description="Pro residues" evidence="1">
    <location>
        <begin position="188"/>
        <end position="199"/>
    </location>
</feature>
<feature type="compositionally biased region" description="Low complexity" evidence="1">
    <location>
        <begin position="177"/>
        <end position="187"/>
    </location>
</feature>
<organism evidence="4 5">
    <name type="scientific">Lophiostoma macrostomum CBS 122681</name>
    <dbReference type="NCBI Taxonomy" id="1314788"/>
    <lineage>
        <taxon>Eukaryota</taxon>
        <taxon>Fungi</taxon>
        <taxon>Dikarya</taxon>
        <taxon>Ascomycota</taxon>
        <taxon>Pezizomycotina</taxon>
        <taxon>Dothideomycetes</taxon>
        <taxon>Pleosporomycetidae</taxon>
        <taxon>Pleosporales</taxon>
        <taxon>Lophiostomataceae</taxon>
        <taxon>Lophiostoma</taxon>
    </lineage>
</organism>
<evidence type="ECO:0000256" key="1">
    <source>
        <dbReference type="SAM" id="MobiDB-lite"/>
    </source>
</evidence>
<evidence type="ECO:0000256" key="3">
    <source>
        <dbReference type="SAM" id="SignalP"/>
    </source>
</evidence>
<feature type="transmembrane region" description="Helical" evidence="2">
    <location>
        <begin position="203"/>
        <end position="228"/>
    </location>
</feature>
<proteinExistence type="predicted"/>
<evidence type="ECO:0000256" key="2">
    <source>
        <dbReference type="SAM" id="Phobius"/>
    </source>
</evidence>